<dbReference type="GO" id="GO:0005765">
    <property type="term" value="C:lysosomal membrane"/>
    <property type="evidence" value="ECO:0007669"/>
    <property type="project" value="UniProtKB-SubCell"/>
</dbReference>
<evidence type="ECO:0000256" key="2">
    <source>
        <dbReference type="ARBA" id="ARBA00005433"/>
    </source>
</evidence>
<feature type="domain" description="Integrase catalytic" evidence="8">
    <location>
        <begin position="19"/>
        <end position="177"/>
    </location>
</feature>
<accession>A0AAD8EVD3</accession>
<dbReference type="FunFam" id="3.30.420.10:FF:000032">
    <property type="entry name" value="Retrovirus-related Pol polyprotein from transposon 297-like Protein"/>
    <property type="match status" value="1"/>
</dbReference>
<dbReference type="GO" id="GO:0015074">
    <property type="term" value="P:DNA integration"/>
    <property type="evidence" value="ECO:0007669"/>
    <property type="project" value="InterPro"/>
</dbReference>
<evidence type="ECO:0000313" key="10">
    <source>
        <dbReference type="Proteomes" id="UP001233172"/>
    </source>
</evidence>
<dbReference type="Pfam" id="PF00078">
    <property type="entry name" value="RVT_1"/>
    <property type="match status" value="1"/>
</dbReference>
<evidence type="ECO:0000256" key="6">
    <source>
        <dbReference type="ARBA" id="ARBA00023268"/>
    </source>
</evidence>
<dbReference type="Gene3D" id="3.10.10.10">
    <property type="entry name" value="HIV Type 1 Reverse Transcriptase, subunit A, domain 1"/>
    <property type="match status" value="1"/>
</dbReference>
<keyword evidence="5" id="KW-0458">Lysosome</keyword>
<dbReference type="CDD" id="cd01647">
    <property type="entry name" value="RT_LTR"/>
    <property type="match status" value="1"/>
</dbReference>
<dbReference type="PANTHER" id="PTHR37984">
    <property type="entry name" value="PROTEIN CBG26694"/>
    <property type="match status" value="1"/>
</dbReference>
<comment type="similarity">
    <text evidence="2">Belongs to the BORCS7 family.</text>
</comment>
<dbReference type="PANTHER" id="PTHR37984:SF5">
    <property type="entry name" value="PROTEIN NYNRIN-LIKE"/>
    <property type="match status" value="1"/>
</dbReference>
<reference evidence="9" key="2">
    <citation type="submission" date="2023-04" db="EMBL/GenBank/DDBJ databases">
        <authorList>
            <person name="Bu L."/>
            <person name="Lu L."/>
            <person name="Laidemitt M.R."/>
            <person name="Zhang S.M."/>
            <person name="Mutuku M."/>
            <person name="Mkoji G."/>
            <person name="Steinauer M."/>
            <person name="Loker E.S."/>
        </authorList>
    </citation>
    <scope>NUCLEOTIDE SEQUENCE</scope>
    <source>
        <strain evidence="9">KasaAsao</strain>
        <tissue evidence="9">Whole Snail</tissue>
    </source>
</reference>
<evidence type="ECO:0000256" key="4">
    <source>
        <dbReference type="ARBA" id="ARBA00023136"/>
    </source>
</evidence>
<feature type="domain" description="Reverse transcriptase" evidence="7">
    <location>
        <begin position="420"/>
        <end position="597"/>
    </location>
</feature>
<dbReference type="AlphaFoldDB" id="A0AAD8EVD3"/>
<dbReference type="PROSITE" id="PS50878">
    <property type="entry name" value="RT_POL"/>
    <property type="match status" value="1"/>
</dbReference>
<evidence type="ECO:0000256" key="1">
    <source>
        <dbReference type="ARBA" id="ARBA00004656"/>
    </source>
</evidence>
<dbReference type="InterPro" id="IPR050951">
    <property type="entry name" value="Retrovirus_Pol_polyprotein"/>
</dbReference>
<gene>
    <name evidence="9" type="ORF">Bpfe_029780</name>
</gene>
<dbReference type="Proteomes" id="UP001233172">
    <property type="component" value="Unassembled WGS sequence"/>
</dbReference>
<dbReference type="InterPro" id="IPR000477">
    <property type="entry name" value="RT_dom"/>
</dbReference>
<dbReference type="SUPFAM" id="SSF56672">
    <property type="entry name" value="DNA/RNA polymerases"/>
    <property type="match status" value="1"/>
</dbReference>
<organism evidence="9 10">
    <name type="scientific">Biomphalaria pfeifferi</name>
    <name type="common">Bloodfluke planorb</name>
    <name type="synonym">Freshwater snail</name>
    <dbReference type="NCBI Taxonomy" id="112525"/>
    <lineage>
        <taxon>Eukaryota</taxon>
        <taxon>Metazoa</taxon>
        <taxon>Spiralia</taxon>
        <taxon>Lophotrochozoa</taxon>
        <taxon>Mollusca</taxon>
        <taxon>Gastropoda</taxon>
        <taxon>Heterobranchia</taxon>
        <taxon>Euthyneura</taxon>
        <taxon>Panpulmonata</taxon>
        <taxon>Hygrophila</taxon>
        <taxon>Lymnaeoidea</taxon>
        <taxon>Planorbidae</taxon>
        <taxon>Biomphalaria</taxon>
    </lineage>
</organism>
<keyword evidence="4" id="KW-0472">Membrane</keyword>
<evidence type="ECO:0000313" key="9">
    <source>
        <dbReference type="EMBL" id="KAK0040803.1"/>
    </source>
</evidence>
<dbReference type="InterPro" id="IPR036397">
    <property type="entry name" value="RNaseH_sf"/>
</dbReference>
<dbReference type="Gene3D" id="3.30.70.270">
    <property type="match status" value="2"/>
</dbReference>
<name>A0AAD8EVD3_BIOPF</name>
<keyword evidence="10" id="KW-1185">Reference proteome</keyword>
<dbReference type="InterPro" id="IPR054465">
    <property type="entry name" value="Integrase_p58-like_C"/>
</dbReference>
<evidence type="ECO:0000256" key="3">
    <source>
        <dbReference type="ARBA" id="ARBA00022295"/>
    </source>
</evidence>
<dbReference type="GO" id="GO:0003676">
    <property type="term" value="F:nucleic acid binding"/>
    <property type="evidence" value="ECO:0007669"/>
    <property type="project" value="InterPro"/>
</dbReference>
<keyword evidence="6" id="KW-0511">Multifunctional enzyme</keyword>
<dbReference type="InterPro" id="IPR041577">
    <property type="entry name" value="RT_RNaseH_2"/>
</dbReference>
<dbReference type="Pfam" id="PF22938">
    <property type="entry name" value="Integrase_p58_C"/>
    <property type="match status" value="1"/>
</dbReference>
<evidence type="ECO:0000256" key="5">
    <source>
        <dbReference type="ARBA" id="ARBA00023228"/>
    </source>
</evidence>
<dbReference type="SUPFAM" id="SSF53098">
    <property type="entry name" value="Ribonuclease H-like"/>
    <property type="match status" value="1"/>
</dbReference>
<dbReference type="InterPro" id="IPR043128">
    <property type="entry name" value="Rev_trsase/Diguanyl_cyclase"/>
</dbReference>
<dbReference type="Pfam" id="PF00665">
    <property type="entry name" value="rve"/>
    <property type="match status" value="1"/>
</dbReference>
<dbReference type="Pfam" id="PF17919">
    <property type="entry name" value="RT_RNaseH_2"/>
    <property type="match status" value="1"/>
</dbReference>
<comment type="caution">
    <text evidence="9">The sequence shown here is derived from an EMBL/GenBank/DDBJ whole genome shotgun (WGS) entry which is preliminary data.</text>
</comment>
<proteinExistence type="inferred from homology"/>
<dbReference type="InterPro" id="IPR001584">
    <property type="entry name" value="Integrase_cat-core"/>
</dbReference>
<dbReference type="FunFam" id="3.30.70.270:FF:000115">
    <property type="entry name" value="Polyprotein of retroviral origin, putative"/>
    <property type="match status" value="1"/>
</dbReference>
<evidence type="ECO:0000259" key="7">
    <source>
        <dbReference type="PROSITE" id="PS50878"/>
    </source>
</evidence>
<protein>
    <recommendedName>
        <fullName evidence="3">BLOC-1-related complex subunit 7</fullName>
    </recommendedName>
</protein>
<dbReference type="Pfam" id="PF16088">
    <property type="entry name" value="BORCS7"/>
    <property type="match status" value="1"/>
</dbReference>
<dbReference type="InterPro" id="IPR032143">
    <property type="entry name" value="BORCS7"/>
</dbReference>
<comment type="subcellular location">
    <subcellularLocation>
        <location evidence="1">Lysosome membrane</location>
    </subcellularLocation>
</comment>
<sequence>MVGKPNQKIPVAPLKPIPAFEEPFSRVLIDCVGPLPRTKAGNQYLLTIMCASTRFPEAIPLRNIKASNIVKALIKFFTLFGLPKSIQSDQGTNFTANLFKQVMTQLGIKHCMSSAYHAESQGALERFHQTLKNMIRTYCFEHEKDWDEGIHMLLFATRESVQESLGFSPFDLVFGHSVRGPLKCIKETLLSPTATEGLLDYVSKFKTRLYDACVLAKNNLQNTQSSMKRWYDRKARVREFSPGDKVLVFLPIPGQPLQARYFGPYEIETKSSDLNYTIKTPDRRKKTQLCHINMLKPYVSRPDHSEKSNCVLNTVKSCSNSHVSPIDDDIVKEKFGQYKIPNSFVLQNLDVKLSHLSSTERPVIMKLINEFNDIFSDVPKQTNVIMHDVDVGEANPVKQHPYRVNPEKLAILRSEIKYMLENDLIEPSSSSWSSPCVLIPKQDKTYRFCTDYRKVNAVTKTDSFPIPRIDDLIDRIGDAKYITKIDLLSGYWQVSLTDRAKEISAFVTPDGLYQYKVMPFGMKNAPATFQRMINALLADMENCHAYIDDVVIFSQDFSSHCKQLHCLFTKLLHAKITVNLSKSDFCQASIQYLGHIVGQGQVKPVMAKVEAIQAFPIPADRKQLRRFLGMSGYYRKFCENFSVIASPLTNLLRKNVRFTWTDECQKAFNQIKQILSSSPILMAPDFGKTFRLAIDASDTGVGSVLYQEDNFQIISQYSIDIKEVTFIAEHAKSQKRMATNRHSNNWNQETKIRLNEKVTSNINDIGSLARQVIRGSKSNEACLVEIITISV</sequence>
<dbReference type="InterPro" id="IPR043502">
    <property type="entry name" value="DNA/RNA_pol_sf"/>
</dbReference>
<dbReference type="Gene3D" id="3.30.420.10">
    <property type="entry name" value="Ribonuclease H-like superfamily/Ribonuclease H"/>
    <property type="match status" value="1"/>
</dbReference>
<dbReference type="GO" id="GO:0003824">
    <property type="term" value="F:catalytic activity"/>
    <property type="evidence" value="ECO:0007669"/>
    <property type="project" value="UniProtKB-KW"/>
</dbReference>
<dbReference type="EMBL" id="JASAOG010000304">
    <property type="protein sequence ID" value="KAK0040803.1"/>
    <property type="molecule type" value="Genomic_DNA"/>
</dbReference>
<reference evidence="9" key="1">
    <citation type="journal article" date="2023" name="PLoS Negl. Trop. Dis.">
        <title>A genome sequence for Biomphalaria pfeifferi, the major vector snail for the human-infecting parasite Schistosoma mansoni.</title>
        <authorList>
            <person name="Bu L."/>
            <person name="Lu L."/>
            <person name="Laidemitt M.R."/>
            <person name="Zhang S.M."/>
            <person name="Mutuku M."/>
            <person name="Mkoji G."/>
            <person name="Steinauer M."/>
            <person name="Loker E.S."/>
        </authorList>
    </citation>
    <scope>NUCLEOTIDE SEQUENCE</scope>
    <source>
        <strain evidence="9">KasaAsao</strain>
    </source>
</reference>
<evidence type="ECO:0000259" key="8">
    <source>
        <dbReference type="PROSITE" id="PS50994"/>
    </source>
</evidence>
<dbReference type="InterPro" id="IPR012337">
    <property type="entry name" value="RNaseH-like_sf"/>
</dbReference>
<dbReference type="PROSITE" id="PS50994">
    <property type="entry name" value="INTEGRASE"/>
    <property type="match status" value="1"/>
</dbReference>